<gene>
    <name evidence="2" type="ORF">PFISCL1PPCAC_3363</name>
</gene>
<name>A0AAV5UZX8_9BILA</name>
<feature type="compositionally biased region" description="Polar residues" evidence="1">
    <location>
        <begin position="71"/>
        <end position="93"/>
    </location>
</feature>
<keyword evidence="3" id="KW-1185">Reference proteome</keyword>
<feature type="region of interest" description="Disordered" evidence="1">
    <location>
        <begin position="58"/>
        <end position="120"/>
    </location>
</feature>
<evidence type="ECO:0000256" key="1">
    <source>
        <dbReference type="SAM" id="MobiDB-lite"/>
    </source>
</evidence>
<dbReference type="EMBL" id="BTSY01000001">
    <property type="protein sequence ID" value="GMT12066.1"/>
    <property type="molecule type" value="Genomic_DNA"/>
</dbReference>
<organism evidence="2 3">
    <name type="scientific">Pristionchus fissidentatus</name>
    <dbReference type="NCBI Taxonomy" id="1538716"/>
    <lineage>
        <taxon>Eukaryota</taxon>
        <taxon>Metazoa</taxon>
        <taxon>Ecdysozoa</taxon>
        <taxon>Nematoda</taxon>
        <taxon>Chromadorea</taxon>
        <taxon>Rhabditida</taxon>
        <taxon>Rhabditina</taxon>
        <taxon>Diplogasteromorpha</taxon>
        <taxon>Diplogasteroidea</taxon>
        <taxon>Neodiplogasteridae</taxon>
        <taxon>Pristionchus</taxon>
    </lineage>
</organism>
<evidence type="ECO:0000313" key="2">
    <source>
        <dbReference type="EMBL" id="GMT12066.1"/>
    </source>
</evidence>
<dbReference type="Proteomes" id="UP001432322">
    <property type="component" value="Unassembled WGS sequence"/>
</dbReference>
<reference evidence="2" key="1">
    <citation type="submission" date="2023-10" db="EMBL/GenBank/DDBJ databases">
        <title>Genome assembly of Pristionchus species.</title>
        <authorList>
            <person name="Yoshida K."/>
            <person name="Sommer R.J."/>
        </authorList>
    </citation>
    <scope>NUCLEOTIDE SEQUENCE</scope>
    <source>
        <strain evidence="2">RS5133</strain>
    </source>
</reference>
<protein>
    <submittedName>
        <fullName evidence="2">Uncharacterized protein</fullName>
    </submittedName>
</protein>
<comment type="caution">
    <text evidence="2">The sequence shown here is derived from an EMBL/GenBank/DDBJ whole genome shotgun (WGS) entry which is preliminary data.</text>
</comment>
<accession>A0AAV5UZX8</accession>
<proteinExistence type="predicted"/>
<feature type="non-terminal residue" evidence="2">
    <location>
        <position position="1"/>
    </location>
</feature>
<evidence type="ECO:0000313" key="3">
    <source>
        <dbReference type="Proteomes" id="UP001432322"/>
    </source>
</evidence>
<dbReference type="AlphaFoldDB" id="A0AAV5UZX8"/>
<feature type="non-terminal residue" evidence="2">
    <location>
        <position position="177"/>
    </location>
</feature>
<sequence>RNPKPKHDQRNIETASRGYIEYSEINRDVETITTASSHQETKLSRAVVVDTTETMNYLRGLKPSPKDMEKSAQQIRTKNPTSGPSRFGNTSKTRPIPVHDNAEESYESSNIHSSVGERSKGRVERGGIVALAIPPAREEAAKTQPCPVFVQAFMDDVIENKWDLELSRMRNCAPTHA</sequence>